<dbReference type="PRINTS" id="PR00405">
    <property type="entry name" value="REVINTRACTNG"/>
</dbReference>
<evidence type="ECO:0000256" key="2">
    <source>
        <dbReference type="ARBA" id="ARBA00022723"/>
    </source>
</evidence>
<feature type="domain" description="Arf-GAP" evidence="7">
    <location>
        <begin position="22"/>
        <end position="138"/>
    </location>
</feature>
<feature type="region of interest" description="Disordered" evidence="6">
    <location>
        <begin position="252"/>
        <end position="283"/>
    </location>
</feature>
<dbReference type="FunFam" id="1.10.220.150:FF:000009">
    <property type="entry name" value="stromal membrane-associated protein 1 isoform X1"/>
    <property type="match status" value="1"/>
</dbReference>
<dbReference type="SUPFAM" id="SSF57863">
    <property type="entry name" value="ArfGap/RecO-like zinc finger"/>
    <property type="match status" value="1"/>
</dbReference>
<dbReference type="GO" id="GO:0005737">
    <property type="term" value="C:cytoplasm"/>
    <property type="evidence" value="ECO:0007669"/>
    <property type="project" value="TreeGrafter"/>
</dbReference>
<dbReference type="CDD" id="cd08204">
    <property type="entry name" value="ArfGap"/>
    <property type="match status" value="1"/>
</dbReference>
<dbReference type="InterPro" id="IPR037278">
    <property type="entry name" value="ARFGAP/RecO"/>
</dbReference>
<dbReference type="InterPro" id="IPR051718">
    <property type="entry name" value="ARF_GTPase-activating"/>
</dbReference>
<dbReference type="EMBL" id="HBGH01005333">
    <property type="protein sequence ID" value="CAD9230819.1"/>
    <property type="molecule type" value="Transcribed_RNA"/>
</dbReference>
<dbReference type="PROSITE" id="PS50115">
    <property type="entry name" value="ARFGAP"/>
    <property type="match status" value="1"/>
</dbReference>
<accession>A0A7S1XDK9</accession>
<evidence type="ECO:0000259" key="7">
    <source>
        <dbReference type="PROSITE" id="PS50115"/>
    </source>
</evidence>
<dbReference type="InterPro" id="IPR001164">
    <property type="entry name" value="ArfGAP_dom"/>
</dbReference>
<dbReference type="AlphaFoldDB" id="A0A7S1XDK9"/>
<dbReference type="GO" id="GO:0005096">
    <property type="term" value="F:GTPase activator activity"/>
    <property type="evidence" value="ECO:0007669"/>
    <property type="project" value="UniProtKB-KW"/>
</dbReference>
<sequence length="368" mass="40076">MASEANLGEKGRKDPALNKNHQAILMGMMREQHNRTCADCGTTNPRWASANLGVFLCIDCSGIHRKMGTHVSTVRSTTLDTWTATQIERMQKLGNTKVNSIFEECLPSDFARPTVTSPEALERFIRDKYEKRRYVRKELGGQGGISSKSLGPATMASKASFHCSEPRYDSRPRQPSPNTRCENVKDFQEGLLFLQSRGIPAGDAALALRSTHGDAQAALEKLKTTSTRTSNLQGTSTIDFLWVNKVEDSADGKRVDAQSSSNSSPPDRARPAVSETGDAHILPGHGELKSRLAALYRQSGNGSGDSGSALVRPVPSEIGNAPRSQKAWWEEAQEPKPTHASASVDRVRDDQLFADLVSPLTKPSCDGK</sequence>
<keyword evidence="4" id="KW-0862">Zinc</keyword>
<gene>
    <name evidence="8" type="ORF">CCAE0312_LOCUS2873</name>
</gene>
<evidence type="ECO:0000313" key="8">
    <source>
        <dbReference type="EMBL" id="CAD9230819.1"/>
    </source>
</evidence>
<dbReference type="InterPro" id="IPR038508">
    <property type="entry name" value="ArfGAP_dom_sf"/>
</dbReference>
<keyword evidence="3 5" id="KW-0863">Zinc-finger</keyword>
<evidence type="ECO:0000256" key="6">
    <source>
        <dbReference type="SAM" id="MobiDB-lite"/>
    </source>
</evidence>
<name>A0A7S1XDK9_9RHOD</name>
<feature type="region of interest" description="Disordered" evidence="6">
    <location>
        <begin position="297"/>
        <end position="346"/>
    </location>
</feature>
<dbReference type="GO" id="GO:0008270">
    <property type="term" value="F:zinc ion binding"/>
    <property type="evidence" value="ECO:0007669"/>
    <property type="project" value="UniProtKB-KW"/>
</dbReference>
<evidence type="ECO:0000256" key="4">
    <source>
        <dbReference type="ARBA" id="ARBA00022833"/>
    </source>
</evidence>
<dbReference type="Pfam" id="PF01412">
    <property type="entry name" value="ArfGap"/>
    <property type="match status" value="1"/>
</dbReference>
<dbReference type="SMART" id="SM00105">
    <property type="entry name" value="ArfGap"/>
    <property type="match status" value="1"/>
</dbReference>
<feature type="region of interest" description="Disordered" evidence="6">
    <location>
        <begin position="161"/>
        <end position="182"/>
    </location>
</feature>
<protein>
    <recommendedName>
        <fullName evidence="7">Arf-GAP domain-containing protein</fullName>
    </recommendedName>
</protein>
<evidence type="ECO:0000256" key="1">
    <source>
        <dbReference type="ARBA" id="ARBA00022468"/>
    </source>
</evidence>
<evidence type="ECO:0000256" key="5">
    <source>
        <dbReference type="PROSITE-ProRule" id="PRU00288"/>
    </source>
</evidence>
<dbReference type="PANTHER" id="PTHR45705">
    <property type="entry name" value="FI20236P1"/>
    <property type="match status" value="1"/>
</dbReference>
<organism evidence="8">
    <name type="scientific">Compsopogon caeruleus</name>
    <dbReference type="NCBI Taxonomy" id="31354"/>
    <lineage>
        <taxon>Eukaryota</taxon>
        <taxon>Rhodophyta</taxon>
        <taxon>Compsopogonophyceae</taxon>
        <taxon>Compsopogonales</taxon>
        <taxon>Compsopogonaceae</taxon>
        <taxon>Compsopogon</taxon>
    </lineage>
</organism>
<proteinExistence type="predicted"/>
<dbReference type="Gene3D" id="1.10.220.150">
    <property type="entry name" value="Arf GTPase activating protein"/>
    <property type="match status" value="1"/>
</dbReference>
<reference evidence="8" key="1">
    <citation type="submission" date="2021-01" db="EMBL/GenBank/DDBJ databases">
        <authorList>
            <person name="Corre E."/>
            <person name="Pelletier E."/>
            <person name="Niang G."/>
            <person name="Scheremetjew M."/>
            <person name="Finn R."/>
            <person name="Kale V."/>
            <person name="Holt S."/>
            <person name="Cochrane G."/>
            <person name="Meng A."/>
            <person name="Brown T."/>
            <person name="Cohen L."/>
        </authorList>
    </citation>
    <scope>NUCLEOTIDE SEQUENCE</scope>
    <source>
        <strain evidence="8">SAG 36.94</strain>
    </source>
</reference>
<evidence type="ECO:0000256" key="3">
    <source>
        <dbReference type="ARBA" id="ARBA00022771"/>
    </source>
</evidence>
<dbReference type="PANTHER" id="PTHR45705:SF1">
    <property type="entry name" value="FI20236P1"/>
    <property type="match status" value="1"/>
</dbReference>
<keyword evidence="1" id="KW-0343">GTPase activation</keyword>
<keyword evidence="2" id="KW-0479">Metal-binding</keyword>